<organism evidence="12 13">
    <name type="scientific">Scomber scombrus</name>
    <name type="common">Atlantic mackerel</name>
    <name type="synonym">Scomber vernalis</name>
    <dbReference type="NCBI Taxonomy" id="13677"/>
    <lineage>
        <taxon>Eukaryota</taxon>
        <taxon>Metazoa</taxon>
        <taxon>Chordata</taxon>
        <taxon>Craniata</taxon>
        <taxon>Vertebrata</taxon>
        <taxon>Euteleostomi</taxon>
        <taxon>Actinopterygii</taxon>
        <taxon>Neopterygii</taxon>
        <taxon>Teleostei</taxon>
        <taxon>Neoteleostei</taxon>
        <taxon>Acanthomorphata</taxon>
        <taxon>Pelagiaria</taxon>
        <taxon>Scombriformes</taxon>
        <taxon>Scombridae</taxon>
        <taxon>Scomber</taxon>
    </lineage>
</organism>
<keyword evidence="8 9" id="KW-0539">Nucleus</keyword>
<feature type="domain" description="HMG box" evidence="11">
    <location>
        <begin position="171"/>
        <end position="239"/>
    </location>
</feature>
<evidence type="ECO:0000313" key="13">
    <source>
        <dbReference type="Proteomes" id="UP001314229"/>
    </source>
</evidence>
<evidence type="ECO:0000256" key="10">
    <source>
        <dbReference type="SAM" id="MobiDB-lite"/>
    </source>
</evidence>
<keyword evidence="13" id="KW-1185">Reference proteome</keyword>
<dbReference type="EMBL" id="CAWUFR010000134">
    <property type="protein sequence ID" value="CAK6969321.1"/>
    <property type="molecule type" value="Genomic_DNA"/>
</dbReference>
<dbReference type="PROSITE" id="PS50118">
    <property type="entry name" value="HMG_BOX_2"/>
    <property type="match status" value="1"/>
</dbReference>
<evidence type="ECO:0000256" key="2">
    <source>
        <dbReference type="ARBA" id="ARBA00006569"/>
    </source>
</evidence>
<keyword evidence="7" id="KW-0804">Transcription</keyword>
<evidence type="ECO:0000256" key="9">
    <source>
        <dbReference type="PROSITE-ProRule" id="PRU00267"/>
    </source>
</evidence>
<feature type="region of interest" description="Disordered" evidence="10">
    <location>
        <begin position="232"/>
        <end position="302"/>
    </location>
</feature>
<dbReference type="InterPro" id="IPR024940">
    <property type="entry name" value="TCF/LEF"/>
</dbReference>
<dbReference type="SMART" id="SM00398">
    <property type="entry name" value="HMG"/>
    <property type="match status" value="1"/>
</dbReference>
<dbReference type="InterPro" id="IPR036910">
    <property type="entry name" value="HMG_box_dom_sf"/>
</dbReference>
<dbReference type="SUPFAM" id="SSF47095">
    <property type="entry name" value="HMG-box"/>
    <property type="match status" value="1"/>
</dbReference>
<feature type="compositionally biased region" description="Polar residues" evidence="10">
    <location>
        <begin position="255"/>
        <end position="265"/>
    </location>
</feature>
<dbReference type="GO" id="GO:1990907">
    <property type="term" value="C:beta-catenin-TCF complex"/>
    <property type="evidence" value="ECO:0007669"/>
    <property type="project" value="TreeGrafter"/>
</dbReference>
<feature type="region of interest" description="Disordered" evidence="10">
    <location>
        <begin position="44"/>
        <end position="72"/>
    </location>
</feature>
<evidence type="ECO:0000256" key="1">
    <source>
        <dbReference type="ARBA" id="ARBA00004123"/>
    </source>
</evidence>
<dbReference type="GO" id="GO:0000981">
    <property type="term" value="F:DNA-binding transcription factor activity, RNA polymerase II-specific"/>
    <property type="evidence" value="ECO:0007669"/>
    <property type="project" value="TreeGrafter"/>
</dbReference>
<dbReference type="Pfam" id="PF00505">
    <property type="entry name" value="HMG_box"/>
    <property type="match status" value="1"/>
</dbReference>
<evidence type="ECO:0000256" key="6">
    <source>
        <dbReference type="ARBA" id="ARBA00023159"/>
    </source>
</evidence>
<name>A0AAV1PBS0_SCOSC</name>
<feature type="compositionally biased region" description="Low complexity" evidence="10">
    <location>
        <begin position="274"/>
        <end position="302"/>
    </location>
</feature>
<evidence type="ECO:0000256" key="4">
    <source>
        <dbReference type="ARBA" id="ARBA00023015"/>
    </source>
</evidence>
<gene>
    <name evidence="12" type="ORF">FSCOSCO3_A018150</name>
</gene>
<protein>
    <submittedName>
        <fullName evidence="12">Uncharacterized protein LOC121902480 isoform X3</fullName>
    </submittedName>
</protein>
<dbReference type="InterPro" id="IPR009071">
    <property type="entry name" value="HMG_box_dom"/>
</dbReference>
<comment type="subcellular location">
    <subcellularLocation>
        <location evidence="1">Nucleus</location>
    </subcellularLocation>
</comment>
<evidence type="ECO:0000256" key="8">
    <source>
        <dbReference type="ARBA" id="ARBA00023242"/>
    </source>
</evidence>
<dbReference type="PANTHER" id="PTHR10373">
    <property type="entry name" value="TRANSCRIPTION FACTOR 7 FAMILY MEMBER"/>
    <property type="match status" value="1"/>
</dbReference>
<feature type="DNA-binding region" description="HMG box" evidence="9">
    <location>
        <begin position="171"/>
        <end position="239"/>
    </location>
</feature>
<dbReference type="Proteomes" id="UP001314229">
    <property type="component" value="Unassembled WGS sequence"/>
</dbReference>
<comment type="similarity">
    <text evidence="2">Belongs to the TCF/LEF family.</text>
</comment>
<keyword evidence="5 9" id="KW-0238">DNA-binding</keyword>
<dbReference type="Gene3D" id="1.10.30.10">
    <property type="entry name" value="High mobility group box domain"/>
    <property type="match status" value="1"/>
</dbReference>
<feature type="compositionally biased region" description="Pro residues" evidence="10">
    <location>
        <begin position="51"/>
        <end position="66"/>
    </location>
</feature>
<keyword evidence="4" id="KW-0805">Transcription regulation</keyword>
<evidence type="ECO:0000256" key="3">
    <source>
        <dbReference type="ARBA" id="ARBA00022687"/>
    </source>
</evidence>
<accession>A0AAV1PBS0</accession>
<dbReference type="PANTHER" id="PTHR10373:SF38">
    <property type="entry name" value="PROTEIN PANGOLIN, ISOFORM J"/>
    <property type="match status" value="1"/>
</dbReference>
<sequence>MENYDETFHDVLTGANWEYQDPSLEKLMLELFGDIFLPNNSDEHAAVQTPQTPPTPPTPPNPPTPTFPADQNNLCQTQQEAGLSMSAQIGAHAQTFEPVYNVPRVAASTLPAAPPPQNNNVPDVQFPGVVPENLRPCGFVNGQVVYELPTHLAPLILNGTIQHQREERCYIKKPANAFMLFRNEQRHNIVQEYNITNSAMVNKILGEKWKSLSKEEQAKYYDEAERERMLHSLQHPQWSAKDNYGKNKKRKRASFESTEAEQATDSRQKPRMPATWQQTMTAATAQPSQHPNITQPHTPQTYTTQPSIMHPNITQPHIPQTYTTQPSIMHPNITQPHIPQTYTTQPSIMHPNITQPHIPQTYTTQASMMHPDITQPHISQTYTTQPSMTHPNVTQPHISQTYTTQPFMTHPNITQPQISQTYTTQPFMTHPNITQPHISQTYTTQPFMTHPNITQPHISQAYTTQPFMTHPNITQPQISQTYTTQPHMTHSNMTRPHVPQYSTTHPYITALHATSYPWHDIDIGYSTDSDSYSDSF</sequence>
<dbReference type="GO" id="GO:0060070">
    <property type="term" value="P:canonical Wnt signaling pathway"/>
    <property type="evidence" value="ECO:0007669"/>
    <property type="project" value="TreeGrafter"/>
</dbReference>
<keyword evidence="3" id="KW-0879">Wnt signaling pathway</keyword>
<dbReference type="GO" id="GO:0000785">
    <property type="term" value="C:chromatin"/>
    <property type="evidence" value="ECO:0007669"/>
    <property type="project" value="TreeGrafter"/>
</dbReference>
<reference evidence="12 13" key="1">
    <citation type="submission" date="2024-01" db="EMBL/GenBank/DDBJ databases">
        <authorList>
            <person name="Alioto T."/>
            <person name="Alioto T."/>
            <person name="Gomez Garrido J."/>
        </authorList>
    </citation>
    <scope>NUCLEOTIDE SEQUENCE [LARGE SCALE GENOMIC DNA]</scope>
</reference>
<evidence type="ECO:0000256" key="5">
    <source>
        <dbReference type="ARBA" id="ARBA00023125"/>
    </source>
</evidence>
<evidence type="ECO:0000259" key="11">
    <source>
        <dbReference type="PROSITE" id="PS50118"/>
    </source>
</evidence>
<dbReference type="FunFam" id="1.10.30.10:FF:000001">
    <property type="entry name" value="transcription factor 7 isoform X2"/>
    <property type="match status" value="1"/>
</dbReference>
<evidence type="ECO:0000256" key="7">
    <source>
        <dbReference type="ARBA" id="ARBA00023163"/>
    </source>
</evidence>
<dbReference type="AlphaFoldDB" id="A0AAV1PBS0"/>
<comment type="caution">
    <text evidence="12">The sequence shown here is derived from an EMBL/GenBank/DDBJ whole genome shotgun (WGS) entry which is preliminary data.</text>
</comment>
<dbReference type="GO" id="GO:0000978">
    <property type="term" value="F:RNA polymerase II cis-regulatory region sequence-specific DNA binding"/>
    <property type="evidence" value="ECO:0007669"/>
    <property type="project" value="TreeGrafter"/>
</dbReference>
<keyword evidence="6" id="KW-0010">Activator</keyword>
<evidence type="ECO:0000313" key="12">
    <source>
        <dbReference type="EMBL" id="CAK6969321.1"/>
    </source>
</evidence>
<proteinExistence type="inferred from homology"/>